<evidence type="ECO:0000256" key="4">
    <source>
        <dbReference type="ARBA" id="ARBA00023015"/>
    </source>
</evidence>
<evidence type="ECO:0000256" key="1">
    <source>
        <dbReference type="ARBA" id="ARBA00022723"/>
    </source>
</evidence>
<dbReference type="AlphaFoldDB" id="A0A834WAC2"/>
<organism evidence="12 13">
    <name type="scientific">Senna tora</name>
    <dbReference type="NCBI Taxonomy" id="362788"/>
    <lineage>
        <taxon>Eukaryota</taxon>
        <taxon>Viridiplantae</taxon>
        <taxon>Streptophyta</taxon>
        <taxon>Embryophyta</taxon>
        <taxon>Tracheophyta</taxon>
        <taxon>Spermatophyta</taxon>
        <taxon>Magnoliopsida</taxon>
        <taxon>eudicotyledons</taxon>
        <taxon>Gunneridae</taxon>
        <taxon>Pentapetalae</taxon>
        <taxon>rosids</taxon>
        <taxon>fabids</taxon>
        <taxon>Fabales</taxon>
        <taxon>Fabaceae</taxon>
        <taxon>Caesalpinioideae</taxon>
        <taxon>Cassia clade</taxon>
        <taxon>Senna</taxon>
    </lineage>
</organism>
<keyword evidence="2 8" id="KW-0863">Zinc-finger</keyword>
<evidence type="ECO:0000259" key="11">
    <source>
        <dbReference type="PROSITE" id="PS50884"/>
    </source>
</evidence>
<feature type="compositionally biased region" description="Low complexity" evidence="10">
    <location>
        <begin position="84"/>
        <end position="94"/>
    </location>
</feature>
<evidence type="ECO:0000256" key="3">
    <source>
        <dbReference type="ARBA" id="ARBA00022833"/>
    </source>
</evidence>
<dbReference type="GO" id="GO:0005634">
    <property type="term" value="C:nucleus"/>
    <property type="evidence" value="ECO:0007669"/>
    <property type="project" value="UniProtKB-SubCell"/>
</dbReference>
<keyword evidence="6 9" id="KW-0804">Transcription</keyword>
<comment type="subcellular location">
    <subcellularLocation>
        <location evidence="8 9">Nucleus</location>
    </subcellularLocation>
</comment>
<dbReference type="GO" id="GO:0003700">
    <property type="term" value="F:DNA-binding transcription factor activity"/>
    <property type="evidence" value="ECO:0007669"/>
    <property type="project" value="UniProtKB-UniRule"/>
</dbReference>
<dbReference type="PANTHER" id="PTHR31992">
    <property type="entry name" value="DOF ZINC FINGER PROTEIN DOF1.4-RELATED"/>
    <property type="match status" value="1"/>
</dbReference>
<keyword evidence="5 8" id="KW-0238">DNA-binding</keyword>
<evidence type="ECO:0000256" key="7">
    <source>
        <dbReference type="ARBA" id="ARBA00023242"/>
    </source>
</evidence>
<evidence type="ECO:0000256" key="5">
    <source>
        <dbReference type="ARBA" id="ARBA00023125"/>
    </source>
</evidence>
<keyword evidence="13" id="KW-1185">Reference proteome</keyword>
<comment type="function">
    <text evidence="9">Transcription factor that binds specifically to a 5'-AA[AG]G-3' consensus core sequence.</text>
</comment>
<dbReference type="PROSITE" id="PS50884">
    <property type="entry name" value="ZF_DOF_2"/>
    <property type="match status" value="1"/>
</dbReference>
<evidence type="ECO:0000256" key="10">
    <source>
        <dbReference type="SAM" id="MobiDB-lite"/>
    </source>
</evidence>
<dbReference type="GO" id="GO:0003677">
    <property type="term" value="F:DNA binding"/>
    <property type="evidence" value="ECO:0007669"/>
    <property type="project" value="UniProtKB-UniRule"/>
</dbReference>
<evidence type="ECO:0000256" key="8">
    <source>
        <dbReference type="PROSITE-ProRule" id="PRU00071"/>
    </source>
</evidence>
<evidence type="ECO:0000313" key="13">
    <source>
        <dbReference type="Proteomes" id="UP000634136"/>
    </source>
</evidence>
<evidence type="ECO:0000313" key="12">
    <source>
        <dbReference type="EMBL" id="KAF7809794.1"/>
    </source>
</evidence>
<keyword evidence="4 9" id="KW-0805">Transcription regulation</keyword>
<dbReference type="OrthoDB" id="1927254at2759"/>
<proteinExistence type="predicted"/>
<name>A0A834WAC2_9FABA</name>
<evidence type="ECO:0000256" key="9">
    <source>
        <dbReference type="RuleBase" id="RU369094"/>
    </source>
</evidence>
<reference evidence="12" key="1">
    <citation type="submission" date="2020-09" db="EMBL/GenBank/DDBJ databases">
        <title>Genome-Enabled Discovery of Anthraquinone Biosynthesis in Senna tora.</title>
        <authorList>
            <person name="Kang S.-H."/>
            <person name="Pandey R.P."/>
            <person name="Lee C.-M."/>
            <person name="Sim J.-S."/>
            <person name="Jeong J.-T."/>
            <person name="Choi B.-S."/>
            <person name="Jung M."/>
            <person name="Ginzburg D."/>
            <person name="Zhao K."/>
            <person name="Won S.Y."/>
            <person name="Oh T.-J."/>
            <person name="Yu Y."/>
            <person name="Kim N.-H."/>
            <person name="Lee O.R."/>
            <person name="Lee T.-H."/>
            <person name="Bashyal P."/>
            <person name="Kim T.-S."/>
            <person name="Lee W.-H."/>
            <person name="Kawkins C."/>
            <person name="Kim C.-K."/>
            <person name="Kim J.S."/>
            <person name="Ahn B.O."/>
            <person name="Rhee S.Y."/>
            <person name="Sohng J.K."/>
        </authorList>
    </citation>
    <scope>NUCLEOTIDE SEQUENCE</scope>
    <source>
        <tissue evidence="12">Leaf</tissue>
    </source>
</reference>
<evidence type="ECO:0000256" key="6">
    <source>
        <dbReference type="ARBA" id="ARBA00023163"/>
    </source>
</evidence>
<keyword evidence="1 9" id="KW-0479">Metal-binding</keyword>
<dbReference type="InterPro" id="IPR045174">
    <property type="entry name" value="Dof"/>
</dbReference>
<accession>A0A834WAC2</accession>
<feature type="domain" description="Dof-type" evidence="11">
    <location>
        <begin position="10"/>
        <end position="64"/>
    </location>
</feature>
<comment type="caution">
    <text evidence="12">The sequence shown here is derived from an EMBL/GenBank/DDBJ whole genome shotgun (WGS) entry which is preliminary data.</text>
</comment>
<protein>
    <recommendedName>
        <fullName evidence="9">Dof zinc finger protein</fullName>
    </recommendedName>
</protein>
<evidence type="ECO:0000256" key="2">
    <source>
        <dbReference type="ARBA" id="ARBA00022771"/>
    </source>
</evidence>
<dbReference type="InterPro" id="IPR003851">
    <property type="entry name" value="Znf_Dof"/>
</dbReference>
<dbReference type="Pfam" id="PF02701">
    <property type="entry name" value="Zn_ribbon_Dof"/>
    <property type="match status" value="1"/>
</dbReference>
<sequence>MEGMEKDCERRVEGDYSKEVCDCPHCPCTMRMPRHFCKTCRRYWTKGGALRNVPIGGGCRKNKSVSGSGIGIISSSVAKSSAKIKTVSSSSSPSPGGGGGASHGQNPNPSPSPSHSLCLSNPMMSNNNNAMGVSVKEEGCLMVSSHMVGTTEPMGCSNNGSPGFDPTGSFWRSNQDFHQQQHQNMGFVVGYWNNNQPLSGWSDLPTTNGASAYP</sequence>
<feature type="region of interest" description="Disordered" evidence="10">
    <location>
        <begin position="84"/>
        <end position="121"/>
    </location>
</feature>
<keyword evidence="7 8" id="KW-0539">Nucleus</keyword>
<dbReference type="GO" id="GO:0008270">
    <property type="term" value="F:zinc ion binding"/>
    <property type="evidence" value="ECO:0007669"/>
    <property type="project" value="UniProtKB-KW"/>
</dbReference>
<keyword evidence="3 9" id="KW-0862">Zinc</keyword>
<dbReference type="EMBL" id="JAAIUW010000011">
    <property type="protein sequence ID" value="KAF7809794.1"/>
    <property type="molecule type" value="Genomic_DNA"/>
</dbReference>
<gene>
    <name evidence="12" type="ORF">G2W53_036537</name>
</gene>
<dbReference type="Proteomes" id="UP000634136">
    <property type="component" value="Unassembled WGS sequence"/>
</dbReference>